<evidence type="ECO:0000256" key="1">
    <source>
        <dbReference type="SAM" id="Phobius"/>
    </source>
</evidence>
<evidence type="ECO:0000259" key="2">
    <source>
        <dbReference type="Pfam" id="PF13548"/>
    </source>
</evidence>
<dbReference type="RefSeq" id="WP_309389320.1">
    <property type="nucleotide sequence ID" value="NZ_JADBEO010000007.1"/>
</dbReference>
<reference evidence="3" key="1">
    <citation type="submission" date="2020-10" db="EMBL/GenBank/DDBJ databases">
        <authorList>
            <person name="Abbas A."/>
            <person name="Razzaq R."/>
            <person name="Waqas M."/>
            <person name="Abbas N."/>
            <person name="Nielsen T.K."/>
            <person name="Hansen L.H."/>
            <person name="Hussain S."/>
            <person name="Shahid M."/>
        </authorList>
    </citation>
    <scope>NUCLEOTIDE SEQUENCE</scope>
    <source>
        <strain evidence="3">S14</strain>
    </source>
</reference>
<evidence type="ECO:0000313" key="3">
    <source>
        <dbReference type="EMBL" id="MDR4305928.1"/>
    </source>
</evidence>
<keyword evidence="4" id="KW-1185">Reference proteome</keyword>
<feature type="transmembrane region" description="Helical" evidence="1">
    <location>
        <begin position="82"/>
        <end position="112"/>
    </location>
</feature>
<dbReference type="Pfam" id="PF13548">
    <property type="entry name" value="DUF4126"/>
    <property type="match status" value="1"/>
</dbReference>
<dbReference type="EMBL" id="JADBEO010000007">
    <property type="protein sequence ID" value="MDR4305928.1"/>
    <property type="molecule type" value="Genomic_DNA"/>
</dbReference>
<accession>A0ABU1DCU6</accession>
<keyword evidence="1" id="KW-0472">Membrane</keyword>
<proteinExistence type="predicted"/>
<keyword evidence="1" id="KW-0812">Transmembrane</keyword>
<comment type="caution">
    <text evidence="3">The sequence shown here is derived from an EMBL/GenBank/DDBJ whole genome shotgun (WGS) entry which is preliminary data.</text>
</comment>
<name>A0ABU1DCU6_9HYPH</name>
<evidence type="ECO:0000313" key="4">
    <source>
        <dbReference type="Proteomes" id="UP001181622"/>
    </source>
</evidence>
<feature type="transmembrane region" description="Helical" evidence="1">
    <location>
        <begin position="39"/>
        <end position="62"/>
    </location>
</feature>
<sequence length="154" mass="15385">MAYILAAALIGIVAGMRAMTAPAAVSWAGHLGWIDLSQSWLAFIGYAWTPYVLTLLALVEFVTDQLPSTPSRKVPPQFGARLAMGALCGAAIGVAGGSLVIGLIAGIVGAVAGTLGGAAARAKLAGVFGRDLPAALIEDAAAIALACLAVSTLR</sequence>
<feature type="domain" description="DUF4126" evidence="2">
    <location>
        <begin position="5"/>
        <end position="150"/>
    </location>
</feature>
<keyword evidence="1" id="KW-1133">Transmembrane helix</keyword>
<protein>
    <submittedName>
        <fullName evidence="3">DUF4126 family protein</fullName>
    </submittedName>
</protein>
<organism evidence="3 4">
    <name type="scientific">Chelatococcus sambhunathii</name>
    <dbReference type="NCBI Taxonomy" id="363953"/>
    <lineage>
        <taxon>Bacteria</taxon>
        <taxon>Pseudomonadati</taxon>
        <taxon>Pseudomonadota</taxon>
        <taxon>Alphaproteobacteria</taxon>
        <taxon>Hyphomicrobiales</taxon>
        <taxon>Chelatococcaceae</taxon>
        <taxon>Chelatococcus</taxon>
    </lineage>
</organism>
<gene>
    <name evidence="3" type="ORF">IHQ68_04715</name>
</gene>
<dbReference type="InterPro" id="IPR025196">
    <property type="entry name" value="DUF4126"/>
</dbReference>
<dbReference type="Proteomes" id="UP001181622">
    <property type="component" value="Unassembled WGS sequence"/>
</dbReference>
<feature type="transmembrane region" description="Helical" evidence="1">
    <location>
        <begin position="132"/>
        <end position="153"/>
    </location>
</feature>